<feature type="transmembrane region" description="Helical" evidence="11">
    <location>
        <begin position="250"/>
        <end position="273"/>
    </location>
</feature>
<protein>
    <recommendedName>
        <fullName evidence="14">Synaptobrevin</fullName>
    </recommendedName>
</protein>
<dbReference type="Proteomes" id="UP001590951">
    <property type="component" value="Unassembled WGS sequence"/>
</dbReference>
<keyword evidence="4 11" id="KW-0812">Transmembrane</keyword>
<sequence length="279" mass="30535">MARGLSSKFNPRDVAAIDLGRVLSRLEHKILSADADPRLLRSSYERTKTSTNLEYARTLLLRLEHSSSSIKQPSKRNATQSDLFAQRALIKRLTDRLHDIEAQGDDDDLLNGPEDGEDVLGEEAPTHPPPAQDVLPPETPSAPSTSEPTSTLRNRHHPSKPSDETNLLQPGAPQADLLANNDTESANLTSSLFTLAHALKASSTQFAASLETDTETLNRATEGLDKNATGMEAAGKRIGLLKRMSEGQGWWGRIMLYAWIAGLWVVAILLVFVGPKLRF</sequence>
<evidence type="ECO:0000256" key="5">
    <source>
        <dbReference type="ARBA" id="ARBA00022824"/>
    </source>
</evidence>
<keyword evidence="3" id="KW-0813">Transport</keyword>
<evidence type="ECO:0000256" key="2">
    <source>
        <dbReference type="ARBA" id="ARBA00007891"/>
    </source>
</evidence>
<keyword evidence="6" id="KW-0931">ER-Golgi transport</keyword>
<evidence type="ECO:0000256" key="3">
    <source>
        <dbReference type="ARBA" id="ARBA00022448"/>
    </source>
</evidence>
<gene>
    <name evidence="12" type="ORF">ABVK25_002344</name>
</gene>
<keyword evidence="8 11" id="KW-1133">Transmembrane helix</keyword>
<keyword evidence="13" id="KW-1185">Reference proteome</keyword>
<dbReference type="EMBL" id="JBHFEH010000005">
    <property type="protein sequence ID" value="KAL2057291.1"/>
    <property type="molecule type" value="Genomic_DNA"/>
</dbReference>
<evidence type="ECO:0000256" key="11">
    <source>
        <dbReference type="SAM" id="Phobius"/>
    </source>
</evidence>
<evidence type="ECO:0000313" key="13">
    <source>
        <dbReference type="Proteomes" id="UP001590951"/>
    </source>
</evidence>
<comment type="caution">
    <text evidence="12">The sequence shown here is derived from an EMBL/GenBank/DDBJ whole genome shotgun (WGS) entry which is preliminary data.</text>
</comment>
<evidence type="ECO:0000256" key="7">
    <source>
        <dbReference type="ARBA" id="ARBA00022927"/>
    </source>
</evidence>
<evidence type="ECO:0000256" key="4">
    <source>
        <dbReference type="ARBA" id="ARBA00022692"/>
    </source>
</evidence>
<feature type="compositionally biased region" description="Low complexity" evidence="10">
    <location>
        <begin position="141"/>
        <end position="151"/>
    </location>
</feature>
<accession>A0ABR4BJX2</accession>
<dbReference type="InterPro" id="IPR019150">
    <property type="entry name" value="Vesicle_transport_protein_Use1"/>
</dbReference>
<comment type="similarity">
    <text evidence="2">Belongs to the USE1 family.</text>
</comment>
<evidence type="ECO:0000256" key="9">
    <source>
        <dbReference type="ARBA" id="ARBA00023136"/>
    </source>
</evidence>
<feature type="region of interest" description="Disordered" evidence="10">
    <location>
        <begin position="100"/>
        <end position="177"/>
    </location>
</feature>
<evidence type="ECO:0000256" key="10">
    <source>
        <dbReference type="SAM" id="MobiDB-lite"/>
    </source>
</evidence>
<dbReference type="PANTHER" id="PTHR13050:SF7">
    <property type="entry name" value="VESICLE TRANSPORT PROTEIN USE1"/>
    <property type="match status" value="1"/>
</dbReference>
<name>A0ABR4BJX2_9LECA</name>
<keyword evidence="5" id="KW-0256">Endoplasmic reticulum</keyword>
<evidence type="ECO:0000256" key="1">
    <source>
        <dbReference type="ARBA" id="ARBA00004163"/>
    </source>
</evidence>
<proteinExistence type="inferred from homology"/>
<comment type="subcellular location">
    <subcellularLocation>
        <location evidence="1">Endoplasmic reticulum membrane</location>
        <topology evidence="1">Single-pass type IV membrane protein</topology>
    </subcellularLocation>
</comment>
<evidence type="ECO:0000256" key="8">
    <source>
        <dbReference type="ARBA" id="ARBA00022989"/>
    </source>
</evidence>
<keyword evidence="7" id="KW-0653">Protein transport</keyword>
<organism evidence="12 13">
    <name type="scientific">Lepraria finkii</name>
    <dbReference type="NCBI Taxonomy" id="1340010"/>
    <lineage>
        <taxon>Eukaryota</taxon>
        <taxon>Fungi</taxon>
        <taxon>Dikarya</taxon>
        <taxon>Ascomycota</taxon>
        <taxon>Pezizomycotina</taxon>
        <taxon>Lecanoromycetes</taxon>
        <taxon>OSLEUM clade</taxon>
        <taxon>Lecanoromycetidae</taxon>
        <taxon>Lecanorales</taxon>
        <taxon>Lecanorineae</taxon>
        <taxon>Stereocaulaceae</taxon>
        <taxon>Lepraria</taxon>
    </lineage>
</organism>
<keyword evidence="9 11" id="KW-0472">Membrane</keyword>
<feature type="compositionally biased region" description="Acidic residues" evidence="10">
    <location>
        <begin position="102"/>
        <end position="121"/>
    </location>
</feature>
<dbReference type="PANTHER" id="PTHR13050">
    <property type="entry name" value="USE1-LIKE PROTEIN"/>
    <property type="match status" value="1"/>
</dbReference>
<reference evidence="12 13" key="1">
    <citation type="submission" date="2024-09" db="EMBL/GenBank/DDBJ databases">
        <title>Rethinking Asexuality: The Enigmatic Case of Functional Sexual Genes in Lepraria (Stereocaulaceae).</title>
        <authorList>
            <person name="Doellman M."/>
            <person name="Sun Y."/>
            <person name="Barcenas-Pena A."/>
            <person name="Lumbsch H.T."/>
            <person name="Grewe F."/>
        </authorList>
    </citation>
    <scope>NUCLEOTIDE SEQUENCE [LARGE SCALE GENOMIC DNA]</scope>
    <source>
        <strain evidence="12 13">Grewe 0041</strain>
    </source>
</reference>
<evidence type="ECO:0000256" key="6">
    <source>
        <dbReference type="ARBA" id="ARBA00022892"/>
    </source>
</evidence>
<evidence type="ECO:0008006" key="14">
    <source>
        <dbReference type="Google" id="ProtNLM"/>
    </source>
</evidence>
<evidence type="ECO:0000313" key="12">
    <source>
        <dbReference type="EMBL" id="KAL2057291.1"/>
    </source>
</evidence>